<feature type="domain" description="Multidrug resistance protein MdtA-like C-terminal permuted SH3" evidence="5">
    <location>
        <begin position="261"/>
        <end position="317"/>
    </location>
</feature>
<dbReference type="Pfam" id="PF25917">
    <property type="entry name" value="BSH_RND"/>
    <property type="match status" value="1"/>
</dbReference>
<dbReference type="Proteomes" id="UP000297288">
    <property type="component" value="Unassembled WGS sequence"/>
</dbReference>
<dbReference type="Gene3D" id="2.40.30.170">
    <property type="match status" value="1"/>
</dbReference>
<evidence type="ECO:0000259" key="4">
    <source>
        <dbReference type="Pfam" id="PF25917"/>
    </source>
</evidence>
<dbReference type="PANTHER" id="PTHR30469:SF20">
    <property type="entry name" value="EFFLUX RND TRANSPORTER PERIPLASMIC ADAPTOR SUBUNIT"/>
    <property type="match status" value="1"/>
</dbReference>
<feature type="transmembrane region" description="Helical" evidence="3">
    <location>
        <begin position="7"/>
        <end position="24"/>
    </location>
</feature>
<dbReference type="InterPro" id="IPR058627">
    <property type="entry name" value="MdtA-like_C"/>
</dbReference>
<dbReference type="OrthoDB" id="37703at2"/>
<gene>
    <name evidence="6" type="ORF">E4650_05140</name>
</gene>
<keyword evidence="3" id="KW-1133">Transmembrane helix</keyword>
<keyword evidence="3" id="KW-0812">Transmembrane</keyword>
<keyword evidence="3" id="KW-0472">Membrane</keyword>
<dbReference type="InterPro" id="IPR058625">
    <property type="entry name" value="MdtA-like_BSH"/>
</dbReference>
<evidence type="ECO:0000256" key="1">
    <source>
        <dbReference type="ARBA" id="ARBA00022448"/>
    </source>
</evidence>
<evidence type="ECO:0000313" key="7">
    <source>
        <dbReference type="Proteomes" id="UP000297288"/>
    </source>
</evidence>
<sequence>MRLKKVFLIIIVIIVAVLSVFFIINTNRNTEENTAQNNIQNIFTTYTIENSEIGDYIEITGTVEADERNVLSEVSGKIIDLYVEKGQKVSEGDLLVKFEDLEYRIAYLNDLRNYELAINDSSRIKEIKELQLELSKRNLENTELKSPVNGTISEVYIGEDDFVPTNQKIISIVDTNSLRIESVVDEIDLSKVQVGMEALVEFDQLNVSIPAKITLINPVAVNSGGLTTIPIELEFSEDANKYGVIPGITGNVKLIILNAENEIVIPTNALNQDANGNYFVFLKTENEPKKINIEIGDKTDDKAIVKSGLNFGQTLIIYPDEEELQRLENKYNGSNMPFIPGQGASRNFPGGGNQ</sequence>
<accession>A0A4Z0W1U4</accession>
<dbReference type="EMBL" id="SRME01000002">
    <property type="protein sequence ID" value="TGG88430.1"/>
    <property type="molecule type" value="Genomic_DNA"/>
</dbReference>
<feature type="region of interest" description="Disordered" evidence="2">
    <location>
        <begin position="335"/>
        <end position="354"/>
    </location>
</feature>
<protein>
    <submittedName>
        <fullName evidence="6">HlyD family efflux transporter periplasmic adaptor subunit</fullName>
    </submittedName>
</protein>
<proteinExistence type="predicted"/>
<evidence type="ECO:0000256" key="3">
    <source>
        <dbReference type="SAM" id="Phobius"/>
    </source>
</evidence>
<comment type="caution">
    <text evidence="6">The sequence shown here is derived from an EMBL/GenBank/DDBJ whole genome shotgun (WGS) entry which is preliminary data.</text>
</comment>
<dbReference type="AlphaFoldDB" id="A0A4Z0W1U4"/>
<dbReference type="GO" id="GO:0015562">
    <property type="term" value="F:efflux transmembrane transporter activity"/>
    <property type="evidence" value="ECO:0007669"/>
    <property type="project" value="TreeGrafter"/>
</dbReference>
<organism evidence="6 7">
    <name type="scientific">Geotoga petraea</name>
    <dbReference type="NCBI Taxonomy" id="28234"/>
    <lineage>
        <taxon>Bacteria</taxon>
        <taxon>Thermotogati</taxon>
        <taxon>Thermotogota</taxon>
        <taxon>Thermotogae</taxon>
        <taxon>Petrotogales</taxon>
        <taxon>Petrotogaceae</taxon>
        <taxon>Geotoga</taxon>
    </lineage>
</organism>
<dbReference type="PANTHER" id="PTHR30469">
    <property type="entry name" value="MULTIDRUG RESISTANCE PROTEIN MDTA"/>
    <property type="match status" value="1"/>
</dbReference>
<dbReference type="SUPFAM" id="SSF111369">
    <property type="entry name" value="HlyD-like secretion proteins"/>
    <property type="match status" value="1"/>
</dbReference>
<dbReference type="Gene3D" id="6.20.50.140">
    <property type="match status" value="1"/>
</dbReference>
<dbReference type="Pfam" id="PF25967">
    <property type="entry name" value="RND-MFP_C"/>
    <property type="match status" value="1"/>
</dbReference>
<feature type="domain" description="Multidrug resistance protein MdtA-like barrel-sandwich hybrid" evidence="4">
    <location>
        <begin position="70"/>
        <end position="174"/>
    </location>
</feature>
<evidence type="ECO:0000313" key="6">
    <source>
        <dbReference type="EMBL" id="TGG88430.1"/>
    </source>
</evidence>
<dbReference type="GO" id="GO:1990281">
    <property type="term" value="C:efflux pump complex"/>
    <property type="evidence" value="ECO:0007669"/>
    <property type="project" value="TreeGrafter"/>
</dbReference>
<reference evidence="6 7" key="1">
    <citation type="submission" date="2019-04" db="EMBL/GenBank/DDBJ databases">
        <title>Draft genome sequence data and analysis of a Fermenting Bacterium, Geotoga petraea strain HO-Geo1, isolated from heavy-oil petroleum reservoir in Russia.</title>
        <authorList>
            <person name="Grouzdev D.S."/>
            <person name="Semenova E.M."/>
            <person name="Sokolova D.S."/>
            <person name="Tourova T.P."/>
            <person name="Poltaraus A.B."/>
            <person name="Nazina T.N."/>
        </authorList>
    </citation>
    <scope>NUCLEOTIDE SEQUENCE [LARGE SCALE GENOMIC DNA]</scope>
    <source>
        <strain evidence="6 7">HO-Geo1</strain>
    </source>
</reference>
<dbReference type="Gene3D" id="2.40.50.100">
    <property type="match status" value="1"/>
</dbReference>
<keyword evidence="1" id="KW-0813">Transport</keyword>
<evidence type="ECO:0000259" key="5">
    <source>
        <dbReference type="Pfam" id="PF25967"/>
    </source>
</evidence>
<evidence type="ECO:0000256" key="2">
    <source>
        <dbReference type="SAM" id="MobiDB-lite"/>
    </source>
</evidence>
<name>A0A4Z0W1U4_9BACT</name>